<reference evidence="3" key="1">
    <citation type="submission" date="2016-11" db="UniProtKB">
        <authorList>
            <consortium name="WormBaseParasite"/>
        </authorList>
    </citation>
    <scope>IDENTIFICATION</scope>
</reference>
<evidence type="ECO:0000313" key="2">
    <source>
        <dbReference type="Proteomes" id="UP000095283"/>
    </source>
</evidence>
<keyword evidence="1" id="KW-0560">Oxidoreductase</keyword>
<dbReference type="WBParaSite" id="Hba_16400">
    <property type="protein sequence ID" value="Hba_16400"/>
    <property type="gene ID" value="Hba_16400"/>
</dbReference>
<name>A0A1I7XFF0_HETBA</name>
<dbReference type="GO" id="GO:0005506">
    <property type="term" value="F:iron ion binding"/>
    <property type="evidence" value="ECO:0007669"/>
    <property type="project" value="InterPro"/>
</dbReference>
<dbReference type="SUPFAM" id="SSF48264">
    <property type="entry name" value="Cytochrome P450"/>
    <property type="match status" value="1"/>
</dbReference>
<keyword evidence="1" id="KW-0503">Monooxygenase</keyword>
<dbReference type="GO" id="GO:0004497">
    <property type="term" value="F:monooxygenase activity"/>
    <property type="evidence" value="ECO:0007669"/>
    <property type="project" value="UniProtKB-KW"/>
</dbReference>
<dbReference type="GO" id="GO:0016705">
    <property type="term" value="F:oxidoreductase activity, acting on paired donors, with incorporation or reduction of molecular oxygen"/>
    <property type="evidence" value="ECO:0007669"/>
    <property type="project" value="InterPro"/>
</dbReference>
<dbReference type="Proteomes" id="UP000095283">
    <property type="component" value="Unplaced"/>
</dbReference>
<sequence length="94" mass="10739">MIPLFNDCLKLCHDILDIYAKEKRPVPIRDVITRLTLDMTSKCAFGADFGVQHNANSDSNFTTDIHEYHYNSAAQNETLQSLITSNIWFPTFSN</sequence>
<protein>
    <submittedName>
        <fullName evidence="3">Uncharacterized protein</fullName>
    </submittedName>
</protein>
<evidence type="ECO:0000313" key="3">
    <source>
        <dbReference type="WBParaSite" id="Hba_16400"/>
    </source>
</evidence>
<dbReference type="AlphaFoldDB" id="A0A1I7XFF0"/>
<accession>A0A1I7XFF0</accession>
<organism evidence="2 3">
    <name type="scientific">Heterorhabditis bacteriophora</name>
    <name type="common">Entomopathogenic nematode worm</name>
    <dbReference type="NCBI Taxonomy" id="37862"/>
    <lineage>
        <taxon>Eukaryota</taxon>
        <taxon>Metazoa</taxon>
        <taxon>Ecdysozoa</taxon>
        <taxon>Nematoda</taxon>
        <taxon>Chromadorea</taxon>
        <taxon>Rhabditida</taxon>
        <taxon>Rhabditina</taxon>
        <taxon>Rhabditomorpha</taxon>
        <taxon>Strongyloidea</taxon>
        <taxon>Heterorhabditidae</taxon>
        <taxon>Heterorhabditis</taxon>
    </lineage>
</organism>
<proteinExistence type="predicted"/>
<keyword evidence="2" id="KW-1185">Reference proteome</keyword>
<dbReference type="Gene3D" id="1.10.630.10">
    <property type="entry name" value="Cytochrome P450"/>
    <property type="match status" value="1"/>
</dbReference>
<evidence type="ECO:0000256" key="1">
    <source>
        <dbReference type="ARBA" id="ARBA00023033"/>
    </source>
</evidence>
<dbReference type="GO" id="GO:0020037">
    <property type="term" value="F:heme binding"/>
    <property type="evidence" value="ECO:0007669"/>
    <property type="project" value="InterPro"/>
</dbReference>
<dbReference type="InterPro" id="IPR036396">
    <property type="entry name" value="Cyt_P450_sf"/>
</dbReference>